<organism evidence="1 2">
    <name type="scientific">Xenorhabdus innexi</name>
    <dbReference type="NCBI Taxonomy" id="290109"/>
    <lineage>
        <taxon>Bacteria</taxon>
        <taxon>Pseudomonadati</taxon>
        <taxon>Pseudomonadota</taxon>
        <taxon>Gammaproteobacteria</taxon>
        <taxon>Enterobacterales</taxon>
        <taxon>Morganellaceae</taxon>
        <taxon>Xenorhabdus</taxon>
    </lineage>
</organism>
<dbReference type="AlphaFoldDB" id="A0A1N6MV85"/>
<reference evidence="2" key="1">
    <citation type="submission" date="2016-12" db="EMBL/GenBank/DDBJ databases">
        <authorList>
            <person name="Gaudriault S."/>
        </authorList>
    </citation>
    <scope>NUCLEOTIDE SEQUENCE [LARGE SCALE GENOMIC DNA]</scope>
    <source>
        <strain evidence="2">HGB1681 (deposited as PTA-6826 in the American Type Culture Collection)</strain>
    </source>
</reference>
<proteinExistence type="predicted"/>
<accession>A0A1N6MV85</accession>
<gene>
    <name evidence="1" type="ORF">XIS1_1680030</name>
</gene>
<dbReference type="Proteomes" id="UP000196435">
    <property type="component" value="Unassembled WGS sequence"/>
</dbReference>
<evidence type="ECO:0000313" key="1">
    <source>
        <dbReference type="EMBL" id="SIP72793.1"/>
    </source>
</evidence>
<name>A0A1N6MV85_9GAMM</name>
<sequence>MFVCACKQHNSSLSNRRKVNHHTNSLRIHYYEIVHSLSGEYR</sequence>
<protein>
    <submittedName>
        <fullName evidence="1">Uncharacterized protein</fullName>
    </submittedName>
</protein>
<evidence type="ECO:0000313" key="2">
    <source>
        <dbReference type="Proteomes" id="UP000196435"/>
    </source>
</evidence>
<dbReference type="EMBL" id="FTLG01000077">
    <property type="protein sequence ID" value="SIP72793.1"/>
    <property type="molecule type" value="Genomic_DNA"/>
</dbReference>